<name>A0A5B6VUN5_9ROSI</name>
<organism evidence="3 4">
    <name type="scientific">Gossypium australe</name>
    <dbReference type="NCBI Taxonomy" id="47621"/>
    <lineage>
        <taxon>Eukaryota</taxon>
        <taxon>Viridiplantae</taxon>
        <taxon>Streptophyta</taxon>
        <taxon>Embryophyta</taxon>
        <taxon>Tracheophyta</taxon>
        <taxon>Spermatophyta</taxon>
        <taxon>Magnoliopsida</taxon>
        <taxon>eudicotyledons</taxon>
        <taxon>Gunneridae</taxon>
        <taxon>Pentapetalae</taxon>
        <taxon>rosids</taxon>
        <taxon>malvids</taxon>
        <taxon>Malvales</taxon>
        <taxon>Malvaceae</taxon>
        <taxon>Malvoideae</taxon>
        <taxon>Gossypium</taxon>
    </lineage>
</organism>
<dbReference type="PANTHER" id="PTHR32108">
    <property type="entry name" value="DNA-DIRECTED RNA POLYMERASE SUBUNIT ALPHA"/>
    <property type="match status" value="1"/>
</dbReference>
<dbReference type="AlphaFoldDB" id="A0A5B6VUN5"/>
<feature type="compositionally biased region" description="Polar residues" evidence="1">
    <location>
        <begin position="63"/>
        <end position="76"/>
    </location>
</feature>
<keyword evidence="4" id="KW-1185">Reference proteome</keyword>
<dbReference type="SUPFAM" id="SSF53098">
    <property type="entry name" value="Ribonuclease H-like"/>
    <property type="match status" value="1"/>
</dbReference>
<comment type="caution">
    <text evidence="3">The sequence shown here is derived from an EMBL/GenBank/DDBJ whole genome shotgun (WGS) entry which is preliminary data.</text>
</comment>
<reference evidence="4" key="1">
    <citation type="journal article" date="2019" name="Plant Biotechnol. J.">
        <title>Genome sequencing of the Australian wild diploid species Gossypium australe highlights disease resistance and delayed gland morphogenesis.</title>
        <authorList>
            <person name="Cai Y."/>
            <person name="Cai X."/>
            <person name="Wang Q."/>
            <person name="Wang P."/>
            <person name="Zhang Y."/>
            <person name="Cai C."/>
            <person name="Xu Y."/>
            <person name="Wang K."/>
            <person name="Zhou Z."/>
            <person name="Wang C."/>
            <person name="Geng S."/>
            <person name="Li B."/>
            <person name="Dong Q."/>
            <person name="Hou Y."/>
            <person name="Wang H."/>
            <person name="Ai P."/>
            <person name="Liu Z."/>
            <person name="Yi F."/>
            <person name="Sun M."/>
            <person name="An G."/>
            <person name="Cheng J."/>
            <person name="Zhang Y."/>
            <person name="Shi Q."/>
            <person name="Xie Y."/>
            <person name="Shi X."/>
            <person name="Chang Y."/>
            <person name="Huang F."/>
            <person name="Chen Y."/>
            <person name="Hong S."/>
            <person name="Mi L."/>
            <person name="Sun Q."/>
            <person name="Zhang L."/>
            <person name="Zhou B."/>
            <person name="Peng R."/>
            <person name="Zhang X."/>
            <person name="Liu F."/>
        </authorList>
    </citation>
    <scope>NUCLEOTIDE SEQUENCE [LARGE SCALE GENOMIC DNA]</scope>
    <source>
        <strain evidence="4">cv. PA1801</strain>
    </source>
</reference>
<dbReference type="Pfam" id="PF03732">
    <property type="entry name" value="Retrotrans_gag"/>
    <property type="match status" value="1"/>
</dbReference>
<gene>
    <name evidence="3" type="ORF">EPI10_023175</name>
</gene>
<dbReference type="EMBL" id="SMMG02000005">
    <property type="protein sequence ID" value="KAA3472715.1"/>
    <property type="molecule type" value="Genomic_DNA"/>
</dbReference>
<protein>
    <submittedName>
        <fullName evidence="3">CAP-Gly domain-containing linker protein 1-like</fullName>
    </submittedName>
</protein>
<evidence type="ECO:0000259" key="2">
    <source>
        <dbReference type="Pfam" id="PF03732"/>
    </source>
</evidence>
<feature type="domain" description="Retrotransposon gag" evidence="2">
    <location>
        <begin position="152"/>
        <end position="223"/>
    </location>
</feature>
<feature type="region of interest" description="Disordered" evidence="1">
    <location>
        <begin position="63"/>
        <end position="84"/>
    </location>
</feature>
<accession>A0A5B6VUN5</accession>
<dbReference type="InterPro" id="IPR012337">
    <property type="entry name" value="RNaseH-like_sf"/>
</dbReference>
<dbReference type="PANTHER" id="PTHR32108:SF5">
    <property type="entry name" value="DYNACTIN SUBUNIT 1-LIKE"/>
    <property type="match status" value="1"/>
</dbReference>
<evidence type="ECO:0000256" key="1">
    <source>
        <dbReference type="SAM" id="MobiDB-lite"/>
    </source>
</evidence>
<sequence>MNQLAQLLAGGPDKGKSPVTNPGDDNEEPPYPPGFTPTNTQTQPDAYPQRVLVTIKSQYQADASTPMNFPTGSGSNPGDDPTNPVVPDLDEVAEMEKVRVDLPKQLEECCRWLEEKFKAMESAGYHCGINANDLSLVLDLVLPPKFKAPKFENLIGSAAKWYNQLSRAQIGSWKDLSQAFMKQYGYMTDIAPNRITLQNMEKKPSKSFRQYAQRWREVATQPPYPKWYDTKAQCEYHARITGHSIENCIAFKKLVERFIEMGIVKFNDSSEPNRSTKVINAIVESGGKRDFEDDRDCRSFPNFGSILPKASDRYRFTSVVVDYFTKWVEATSYVNVTKSTVSKFYDSIEYQKGIISDGALNLNNSTTSKVRSLFKIKHCIDQKKKKERSPGKILRLMKIGICACRTSVRTLTGATHFSLI</sequence>
<evidence type="ECO:0000313" key="3">
    <source>
        <dbReference type="EMBL" id="KAA3472715.1"/>
    </source>
</evidence>
<dbReference type="OrthoDB" id="1113737at2759"/>
<dbReference type="InterPro" id="IPR005162">
    <property type="entry name" value="Retrotrans_gag_dom"/>
</dbReference>
<evidence type="ECO:0000313" key="4">
    <source>
        <dbReference type="Proteomes" id="UP000325315"/>
    </source>
</evidence>
<proteinExistence type="predicted"/>
<feature type="region of interest" description="Disordered" evidence="1">
    <location>
        <begin position="1"/>
        <end position="48"/>
    </location>
</feature>
<dbReference type="Proteomes" id="UP000325315">
    <property type="component" value="Unassembled WGS sequence"/>
</dbReference>